<dbReference type="AlphaFoldDB" id="A0AAW0BNZ3"/>
<feature type="transmembrane region" description="Helical" evidence="1">
    <location>
        <begin position="18"/>
        <end position="36"/>
    </location>
</feature>
<feature type="transmembrane region" description="Helical" evidence="1">
    <location>
        <begin position="149"/>
        <end position="175"/>
    </location>
</feature>
<feature type="transmembrane region" description="Helical" evidence="1">
    <location>
        <begin position="48"/>
        <end position="66"/>
    </location>
</feature>
<keyword evidence="1" id="KW-0812">Transmembrane</keyword>
<feature type="transmembrane region" description="Helical" evidence="1">
    <location>
        <begin position="123"/>
        <end position="143"/>
    </location>
</feature>
<proteinExistence type="predicted"/>
<dbReference type="EMBL" id="JAYKXP010000091">
    <property type="protein sequence ID" value="KAK7028060.1"/>
    <property type="molecule type" value="Genomic_DNA"/>
</dbReference>
<accession>A0AAW0BNZ3</accession>
<sequence length="353" mass="39229">MVHLTQSQGYVVYTAWEFLIYGVYAVLFGICIRILFRRKGKAYKYHLFAIVILFLLASADVVLYMVQDLNNLSVSSLSESFRPHEIEWEPITTMIQITFLCSAVADAILLWRFYMVWGRRWRIAIVPLILDFSVVSFVVTSGSTQLVPLHVAAIAAGIVSLNNIILSTLIAFQICSIGHQIEHYLGSRSRNMYRTALSATLESGVVYSTFLIGIVAIYIDLIRRDPSLSKGDGDPSLSKGNEDPSLLKADEDYPHIYALEFLLRAWPCVSGITSTIIIVRVALGISFNDVESAISSLRADGTIPMHEEQRSPQPLGNVDQRMETPELRASDSVIDIGRGKGHSIDAEDIGIAK</sequence>
<evidence type="ECO:0000313" key="2">
    <source>
        <dbReference type="EMBL" id="KAK7028060.1"/>
    </source>
</evidence>
<keyword evidence="1" id="KW-0472">Membrane</keyword>
<name>A0AAW0BNZ3_9AGAR</name>
<feature type="transmembrane region" description="Helical" evidence="1">
    <location>
        <begin position="196"/>
        <end position="219"/>
    </location>
</feature>
<reference evidence="2 3" key="1">
    <citation type="submission" date="2024-01" db="EMBL/GenBank/DDBJ databases">
        <title>A draft genome for a cacao thread blight-causing isolate of Paramarasmius palmivorus.</title>
        <authorList>
            <person name="Baruah I.K."/>
            <person name="Bukari Y."/>
            <person name="Amoako-Attah I."/>
            <person name="Meinhardt L.W."/>
            <person name="Bailey B.A."/>
            <person name="Cohen S.P."/>
        </authorList>
    </citation>
    <scope>NUCLEOTIDE SEQUENCE [LARGE SCALE GENOMIC DNA]</scope>
    <source>
        <strain evidence="2 3">GH-12</strain>
    </source>
</reference>
<protein>
    <submittedName>
        <fullName evidence="2">Uncharacterized protein</fullName>
    </submittedName>
</protein>
<keyword evidence="1" id="KW-1133">Transmembrane helix</keyword>
<feature type="transmembrane region" description="Helical" evidence="1">
    <location>
        <begin position="91"/>
        <end position="111"/>
    </location>
</feature>
<keyword evidence="3" id="KW-1185">Reference proteome</keyword>
<comment type="caution">
    <text evidence="2">The sequence shown here is derived from an EMBL/GenBank/DDBJ whole genome shotgun (WGS) entry which is preliminary data.</text>
</comment>
<organism evidence="2 3">
    <name type="scientific">Paramarasmius palmivorus</name>
    <dbReference type="NCBI Taxonomy" id="297713"/>
    <lineage>
        <taxon>Eukaryota</taxon>
        <taxon>Fungi</taxon>
        <taxon>Dikarya</taxon>
        <taxon>Basidiomycota</taxon>
        <taxon>Agaricomycotina</taxon>
        <taxon>Agaricomycetes</taxon>
        <taxon>Agaricomycetidae</taxon>
        <taxon>Agaricales</taxon>
        <taxon>Marasmiineae</taxon>
        <taxon>Marasmiaceae</taxon>
        <taxon>Paramarasmius</taxon>
    </lineage>
</organism>
<dbReference type="Proteomes" id="UP001383192">
    <property type="component" value="Unassembled WGS sequence"/>
</dbReference>
<evidence type="ECO:0000256" key="1">
    <source>
        <dbReference type="SAM" id="Phobius"/>
    </source>
</evidence>
<evidence type="ECO:0000313" key="3">
    <source>
        <dbReference type="Proteomes" id="UP001383192"/>
    </source>
</evidence>
<gene>
    <name evidence="2" type="ORF">VNI00_015011</name>
</gene>